<reference evidence="4" key="1">
    <citation type="submission" date="2013-12" db="EMBL/GenBank/DDBJ databases">
        <authorList>
            <person name="Genoscope - CEA"/>
        </authorList>
    </citation>
    <scope>NUCLEOTIDE SEQUENCE</scope>
    <source>
        <strain evidence="4">CBS 1993</strain>
    </source>
</reference>
<proteinExistence type="predicted"/>
<dbReference type="GO" id="GO:0051879">
    <property type="term" value="F:Hsp90 protein binding"/>
    <property type="evidence" value="ECO:0007669"/>
    <property type="project" value="TreeGrafter"/>
</dbReference>
<evidence type="ECO:0000313" key="5">
    <source>
        <dbReference type="Proteomes" id="UP000019384"/>
    </source>
</evidence>
<keyword evidence="1" id="KW-0677">Repeat</keyword>
<dbReference type="InterPro" id="IPR001810">
    <property type="entry name" value="F-box_dom"/>
</dbReference>
<name>W6MY35_9ASCO</name>
<keyword evidence="2" id="KW-0802">TPR repeat</keyword>
<dbReference type="AlphaFoldDB" id="W6MY35"/>
<sequence>MEHDQYKQIDQLITEGCRDFARQRYDLAIHHFTRGMNSCKYIEQNAASTGNETLSKIILNKLVALYDYRAACYEKQKDLKKAYLDATKIVKIAPTNCRGYLRLCKVRLARGENRKALETLERGVRVIKREGLDVTGTSPQAKLFKRMVEERDALSAKIIVPIDRITEKRCLDPAQHLPFEILEKILRKAGNTKFILRKCMYVSKRWTRAIQAMPSLFQDLELLRHGSSSSIEACLSFLNQVGDRHSPKVFQSLKVVVPQGKNEESLRALLTRYPISFLRLHINLPDSLYLFFLMVLNSENARSFAQTLTDLTVQASLPKLCSISWMSFLPNLRTLDLRVVQDETKDKTVLKRFGEVLDETVDPSFSCPQLEEIIITSGISLRFGGFLSRERFPNVLTLKLRHLNFNSLSEFPDWHSFFGYYETICLQNCDGLSFDLFEETANNGASSSRLKWLTFSNGTTHLRQPFKQTQLLVFNKLEYLNLTKTQISLKKIYQILSTARDTLTEINLSDIKGFSFTRLLFASPDSEFSWKLFLQNTPNLKRLTVQEGAGLNDHSLKELGDAVADFVSAKILSTGSSYSFRLELLDLSYNDITRRGLIGMFQNVDYIVKRRTELAEPVSFFAETLVLGGIGMRPEDEFFMKSGFCSRCIVHRVTRSSQKYE</sequence>
<dbReference type="SUPFAM" id="SSF52047">
    <property type="entry name" value="RNI-like"/>
    <property type="match status" value="1"/>
</dbReference>
<dbReference type="SUPFAM" id="SSF48452">
    <property type="entry name" value="TPR-like"/>
    <property type="match status" value="1"/>
</dbReference>
<dbReference type="InterPro" id="IPR032675">
    <property type="entry name" value="LRR_dom_sf"/>
</dbReference>
<dbReference type="PANTHER" id="PTHR22904:SF523">
    <property type="entry name" value="STRESS-INDUCED-PHOSPHOPROTEIN 1"/>
    <property type="match status" value="1"/>
</dbReference>
<evidence type="ECO:0000256" key="2">
    <source>
        <dbReference type="ARBA" id="ARBA00022803"/>
    </source>
</evidence>
<dbReference type="Gene3D" id="3.80.10.10">
    <property type="entry name" value="Ribonuclease Inhibitor"/>
    <property type="match status" value="1"/>
</dbReference>
<dbReference type="Proteomes" id="UP000019384">
    <property type="component" value="Unassembled WGS sequence"/>
</dbReference>
<dbReference type="InterPro" id="IPR036047">
    <property type="entry name" value="F-box-like_dom_sf"/>
</dbReference>
<organism evidence="4 5">
    <name type="scientific">Kuraishia capsulata CBS 1993</name>
    <dbReference type="NCBI Taxonomy" id="1382522"/>
    <lineage>
        <taxon>Eukaryota</taxon>
        <taxon>Fungi</taxon>
        <taxon>Dikarya</taxon>
        <taxon>Ascomycota</taxon>
        <taxon>Saccharomycotina</taxon>
        <taxon>Pichiomycetes</taxon>
        <taxon>Pichiales</taxon>
        <taxon>Pichiaceae</taxon>
        <taxon>Kuraishia</taxon>
    </lineage>
</organism>
<dbReference type="PROSITE" id="PS50181">
    <property type="entry name" value="FBOX"/>
    <property type="match status" value="1"/>
</dbReference>
<dbReference type="Gene3D" id="1.25.40.10">
    <property type="entry name" value="Tetratricopeptide repeat domain"/>
    <property type="match status" value="1"/>
</dbReference>
<gene>
    <name evidence="4" type="ORF">KUCA_T00005939001</name>
</gene>
<accession>W6MY35</accession>
<dbReference type="GeneID" id="34523314"/>
<reference evidence="4" key="2">
    <citation type="submission" date="2014-02" db="EMBL/GenBank/DDBJ databases">
        <title>Complete DNA sequence of /Kuraishia capsulata/ illustrates novel genomic features among budding yeasts (/Saccharomycotina/).</title>
        <authorList>
            <person name="Morales L."/>
            <person name="Noel B."/>
            <person name="Porcel B."/>
            <person name="Marcet-Houben M."/>
            <person name="Hullo M-F."/>
            <person name="Sacerdot C."/>
            <person name="Tekaia F."/>
            <person name="Leh-Louis V."/>
            <person name="Despons L."/>
            <person name="Khanna V."/>
            <person name="Aury J-M."/>
            <person name="Barbe V."/>
            <person name="Couloux A."/>
            <person name="Labadie K."/>
            <person name="Pelletier E."/>
            <person name="Souciet J-L."/>
            <person name="Boekhout T."/>
            <person name="Gabaldon T."/>
            <person name="Wincker P."/>
            <person name="Dujon B."/>
        </authorList>
    </citation>
    <scope>NUCLEOTIDE SEQUENCE</scope>
    <source>
        <strain evidence="4">CBS 1993</strain>
    </source>
</reference>
<dbReference type="RefSeq" id="XP_022461926.1">
    <property type="nucleotide sequence ID" value="XM_022604141.1"/>
</dbReference>
<feature type="domain" description="F-box" evidence="3">
    <location>
        <begin position="171"/>
        <end position="220"/>
    </location>
</feature>
<dbReference type="EMBL" id="HG793131">
    <property type="protein sequence ID" value="CDK29945.1"/>
    <property type="molecule type" value="Genomic_DNA"/>
</dbReference>
<dbReference type="OrthoDB" id="629492at2759"/>
<protein>
    <recommendedName>
        <fullName evidence="3">F-box domain-containing protein</fullName>
    </recommendedName>
</protein>
<dbReference type="InterPro" id="IPR011990">
    <property type="entry name" value="TPR-like_helical_dom_sf"/>
</dbReference>
<dbReference type="STRING" id="1382522.W6MY35"/>
<evidence type="ECO:0000313" key="4">
    <source>
        <dbReference type="EMBL" id="CDK29945.1"/>
    </source>
</evidence>
<keyword evidence="5" id="KW-1185">Reference proteome</keyword>
<evidence type="ECO:0000256" key="1">
    <source>
        <dbReference type="ARBA" id="ARBA00022737"/>
    </source>
</evidence>
<dbReference type="PANTHER" id="PTHR22904">
    <property type="entry name" value="TPR REPEAT CONTAINING PROTEIN"/>
    <property type="match status" value="1"/>
</dbReference>
<evidence type="ECO:0000259" key="3">
    <source>
        <dbReference type="PROSITE" id="PS50181"/>
    </source>
</evidence>
<dbReference type="HOGENOM" id="CLU_023422_0_0_1"/>
<dbReference type="SUPFAM" id="SSF81383">
    <property type="entry name" value="F-box domain"/>
    <property type="match status" value="1"/>
</dbReference>